<dbReference type="InterPro" id="IPR011251">
    <property type="entry name" value="Luciferase-like_dom"/>
</dbReference>
<evidence type="ECO:0000259" key="3">
    <source>
        <dbReference type="Pfam" id="PF00296"/>
    </source>
</evidence>
<dbReference type="PANTHER" id="PTHR30137">
    <property type="entry name" value="LUCIFERASE-LIKE MONOOXYGENASE"/>
    <property type="match status" value="1"/>
</dbReference>
<dbReference type="PANTHER" id="PTHR30137:SF8">
    <property type="entry name" value="BLR5498 PROTEIN"/>
    <property type="match status" value="1"/>
</dbReference>
<dbReference type="InterPro" id="IPR036661">
    <property type="entry name" value="Luciferase-like_sf"/>
</dbReference>
<comment type="caution">
    <text evidence="4">The sequence shown here is derived from an EMBL/GenBank/DDBJ whole genome shotgun (WGS) entry which is preliminary data.</text>
</comment>
<evidence type="ECO:0000313" key="4">
    <source>
        <dbReference type="EMBL" id="GGJ35149.1"/>
    </source>
</evidence>
<proteinExistence type="predicted"/>
<keyword evidence="5" id="KW-1185">Reference proteome</keyword>
<reference evidence="4" key="1">
    <citation type="journal article" date="2014" name="Int. J. Syst. Evol. Microbiol.">
        <title>Complete genome sequence of Corynebacterium casei LMG S-19264T (=DSM 44701T), isolated from a smear-ripened cheese.</title>
        <authorList>
            <consortium name="US DOE Joint Genome Institute (JGI-PGF)"/>
            <person name="Walter F."/>
            <person name="Albersmeier A."/>
            <person name="Kalinowski J."/>
            <person name="Ruckert C."/>
        </authorList>
    </citation>
    <scope>NUCLEOTIDE SEQUENCE</scope>
    <source>
        <strain evidence="4">JCM 3086</strain>
    </source>
</reference>
<dbReference type="GO" id="GO:0004497">
    <property type="term" value="F:monooxygenase activity"/>
    <property type="evidence" value="ECO:0007669"/>
    <property type="project" value="UniProtKB-KW"/>
</dbReference>
<gene>
    <name evidence="4" type="ORF">GCM10010121_053000</name>
</gene>
<dbReference type="RefSeq" id="WP_189313759.1">
    <property type="nucleotide sequence ID" value="NZ_BMQA01000019.1"/>
</dbReference>
<dbReference type="SUPFAM" id="SSF51679">
    <property type="entry name" value="Bacterial luciferase-like"/>
    <property type="match status" value="1"/>
</dbReference>
<name>A0A917L1D8_9ACTN</name>
<dbReference type="Gene3D" id="3.20.20.30">
    <property type="entry name" value="Luciferase-like domain"/>
    <property type="match status" value="1"/>
</dbReference>
<dbReference type="GO" id="GO:0016705">
    <property type="term" value="F:oxidoreductase activity, acting on paired donors, with incorporation or reduction of molecular oxygen"/>
    <property type="evidence" value="ECO:0007669"/>
    <property type="project" value="InterPro"/>
</dbReference>
<evidence type="ECO:0000256" key="1">
    <source>
        <dbReference type="ARBA" id="ARBA00023002"/>
    </source>
</evidence>
<organism evidence="4 5">
    <name type="scientific">Streptomyces brasiliensis</name>
    <dbReference type="NCBI Taxonomy" id="1954"/>
    <lineage>
        <taxon>Bacteria</taxon>
        <taxon>Bacillati</taxon>
        <taxon>Actinomycetota</taxon>
        <taxon>Actinomycetes</taxon>
        <taxon>Kitasatosporales</taxon>
        <taxon>Streptomycetaceae</taxon>
        <taxon>Streptomyces</taxon>
    </lineage>
</organism>
<sequence>MKFHWFAEATYNDLPARLPQKHPSSAVDLPMNLVDSRKVGEHYKMFIRLMQQADTLGWDGLAVNEHHQTTFAMTPSPNLLAASLAGTTENAAILIIGDSLALYNPPNRVAEEMAYLDCLSDGRVIAGFVFGTPMDTAFAYGISPAELRDRFHEARNLITRAWTADEPFTFNGKYNKLRYVNVLPRPVQGRPPIWVPGSGSLETWDLVLDEDYCYGYLSFFGLDNARPIVHGFWDRVQERGFEINPFRMAFTQLICVADTDKEAEREYAEAVNYFFTRQKAPLHYATPPGYMTIASQREGLRRQRGIGPEVRQRAANGELSFWEADELGFIVAGTPERVRQRIETLATELHVGQLITCMHMGNLPEETAAKNNELFGRQVAPHLRDLFSEHEDHWTPEVSRQRVAAHAPKITVPAN</sequence>
<evidence type="ECO:0000313" key="5">
    <source>
        <dbReference type="Proteomes" id="UP000657574"/>
    </source>
</evidence>
<keyword evidence="2 4" id="KW-0503">Monooxygenase</keyword>
<dbReference type="GO" id="GO:0005829">
    <property type="term" value="C:cytosol"/>
    <property type="evidence" value="ECO:0007669"/>
    <property type="project" value="TreeGrafter"/>
</dbReference>
<reference evidence="4" key="2">
    <citation type="submission" date="2020-09" db="EMBL/GenBank/DDBJ databases">
        <authorList>
            <person name="Sun Q."/>
            <person name="Ohkuma M."/>
        </authorList>
    </citation>
    <scope>NUCLEOTIDE SEQUENCE</scope>
    <source>
        <strain evidence="4">JCM 3086</strain>
    </source>
</reference>
<protein>
    <submittedName>
        <fullName evidence="4">Monooxygenase</fullName>
    </submittedName>
</protein>
<keyword evidence="1" id="KW-0560">Oxidoreductase</keyword>
<dbReference type="EMBL" id="BMQA01000019">
    <property type="protein sequence ID" value="GGJ35149.1"/>
    <property type="molecule type" value="Genomic_DNA"/>
</dbReference>
<evidence type="ECO:0000256" key="2">
    <source>
        <dbReference type="ARBA" id="ARBA00023033"/>
    </source>
</evidence>
<feature type="domain" description="Luciferase-like" evidence="3">
    <location>
        <begin position="41"/>
        <end position="346"/>
    </location>
</feature>
<dbReference type="Proteomes" id="UP000657574">
    <property type="component" value="Unassembled WGS sequence"/>
</dbReference>
<accession>A0A917L1D8</accession>
<dbReference type="InterPro" id="IPR050766">
    <property type="entry name" value="Bact_Lucif_Oxidored"/>
</dbReference>
<dbReference type="Pfam" id="PF00296">
    <property type="entry name" value="Bac_luciferase"/>
    <property type="match status" value="1"/>
</dbReference>
<dbReference type="AlphaFoldDB" id="A0A917L1D8"/>